<dbReference type="InterPro" id="IPR028082">
    <property type="entry name" value="Peripla_BP_I"/>
</dbReference>
<dbReference type="RefSeq" id="WP_209466093.1">
    <property type="nucleotide sequence ID" value="NZ_JAGGLG010000008.1"/>
</dbReference>
<dbReference type="Proteomes" id="UP001519289">
    <property type="component" value="Unassembled WGS sequence"/>
</dbReference>
<evidence type="ECO:0000313" key="6">
    <source>
        <dbReference type="Proteomes" id="UP001519289"/>
    </source>
</evidence>
<dbReference type="Gene3D" id="3.40.50.2300">
    <property type="match status" value="2"/>
</dbReference>
<dbReference type="PROSITE" id="PS50932">
    <property type="entry name" value="HTH_LACI_2"/>
    <property type="match status" value="1"/>
</dbReference>
<keyword evidence="2 5" id="KW-0238">DNA-binding</keyword>
<dbReference type="Gene3D" id="1.10.260.40">
    <property type="entry name" value="lambda repressor-like DNA-binding domains"/>
    <property type="match status" value="1"/>
</dbReference>
<dbReference type="SMART" id="SM00354">
    <property type="entry name" value="HTH_LACI"/>
    <property type="match status" value="1"/>
</dbReference>
<keyword evidence="1" id="KW-0805">Transcription regulation</keyword>
<evidence type="ECO:0000256" key="2">
    <source>
        <dbReference type="ARBA" id="ARBA00023125"/>
    </source>
</evidence>
<dbReference type="InterPro" id="IPR000843">
    <property type="entry name" value="HTH_LacI"/>
</dbReference>
<dbReference type="InterPro" id="IPR010982">
    <property type="entry name" value="Lambda_DNA-bd_dom_sf"/>
</dbReference>
<evidence type="ECO:0000256" key="1">
    <source>
        <dbReference type="ARBA" id="ARBA00023015"/>
    </source>
</evidence>
<reference evidence="5 6" key="1">
    <citation type="submission" date="2021-03" db="EMBL/GenBank/DDBJ databases">
        <title>Genomic Encyclopedia of Type Strains, Phase IV (KMG-IV): sequencing the most valuable type-strain genomes for metagenomic binning, comparative biology and taxonomic classification.</title>
        <authorList>
            <person name="Goeker M."/>
        </authorList>
    </citation>
    <scope>NUCLEOTIDE SEQUENCE [LARGE SCALE GENOMIC DNA]</scope>
    <source>
        <strain evidence="5 6">DSM 27138</strain>
    </source>
</reference>
<dbReference type="GO" id="GO:0003677">
    <property type="term" value="F:DNA binding"/>
    <property type="evidence" value="ECO:0007669"/>
    <property type="project" value="UniProtKB-KW"/>
</dbReference>
<comment type="caution">
    <text evidence="5">The sequence shown here is derived from an EMBL/GenBank/DDBJ whole genome shotgun (WGS) entry which is preliminary data.</text>
</comment>
<dbReference type="Pfam" id="PF00356">
    <property type="entry name" value="LacI"/>
    <property type="match status" value="1"/>
</dbReference>
<organism evidence="5 6">
    <name type="scientific">Symbiobacterium terraclitae</name>
    <dbReference type="NCBI Taxonomy" id="557451"/>
    <lineage>
        <taxon>Bacteria</taxon>
        <taxon>Bacillati</taxon>
        <taxon>Bacillota</taxon>
        <taxon>Clostridia</taxon>
        <taxon>Eubacteriales</taxon>
        <taxon>Symbiobacteriaceae</taxon>
        <taxon>Symbiobacterium</taxon>
    </lineage>
</organism>
<sequence>MTTIRDIARLAGVSVATVSRVLNHYPDVSEETKQRVLQVAAQLDYRPSAAARALVTRRSNVIGVFYLHEHENNVVLHPFFQEVLVGLKRTVGRAGFDMLFFTSQAPGDESYTYVKRCLHHRVDGVVLLGVDRADPGVAELGSSGIPCVAVDVDILGPRTGYVISDNTGGARSAVAHLAGLGHRRIALINGIANHRVGHDRFLGYCEALAQAGIPYRSEYVLDHDFTWEHGYNAARRLLDLPEPPTAIFAAADYTAIGAIKAIQERGLRVPGDVAVVGFDDIQMASMVHPALTTVRQDKEGLGREAGEALIRLIEEPDARPPVVTLPTELVVRESCGA</sequence>
<dbReference type="PROSITE" id="PS00356">
    <property type="entry name" value="HTH_LACI_1"/>
    <property type="match status" value="1"/>
</dbReference>
<dbReference type="PRINTS" id="PR00036">
    <property type="entry name" value="HTHLACI"/>
</dbReference>
<evidence type="ECO:0000256" key="3">
    <source>
        <dbReference type="ARBA" id="ARBA00023163"/>
    </source>
</evidence>
<keyword evidence="3" id="KW-0804">Transcription</keyword>
<dbReference type="Pfam" id="PF13377">
    <property type="entry name" value="Peripla_BP_3"/>
    <property type="match status" value="1"/>
</dbReference>
<dbReference type="CDD" id="cd01392">
    <property type="entry name" value="HTH_LacI"/>
    <property type="match status" value="1"/>
</dbReference>
<dbReference type="CDD" id="cd06267">
    <property type="entry name" value="PBP1_LacI_sugar_binding-like"/>
    <property type="match status" value="1"/>
</dbReference>
<proteinExistence type="predicted"/>
<dbReference type="PANTHER" id="PTHR30146:SF109">
    <property type="entry name" value="HTH-TYPE TRANSCRIPTIONAL REGULATOR GALS"/>
    <property type="match status" value="1"/>
</dbReference>
<dbReference type="EMBL" id="JAGGLG010000008">
    <property type="protein sequence ID" value="MBP2017954.1"/>
    <property type="molecule type" value="Genomic_DNA"/>
</dbReference>
<gene>
    <name evidence="5" type="ORF">J2Z79_001340</name>
</gene>
<name>A0ABS4JR04_9FIRM</name>
<protein>
    <submittedName>
        <fullName evidence="5">DNA-binding LacI/PurR family transcriptional regulator</fullName>
    </submittedName>
</protein>
<dbReference type="SUPFAM" id="SSF53822">
    <property type="entry name" value="Periplasmic binding protein-like I"/>
    <property type="match status" value="1"/>
</dbReference>
<dbReference type="PANTHER" id="PTHR30146">
    <property type="entry name" value="LACI-RELATED TRANSCRIPTIONAL REPRESSOR"/>
    <property type="match status" value="1"/>
</dbReference>
<evidence type="ECO:0000313" key="5">
    <source>
        <dbReference type="EMBL" id="MBP2017954.1"/>
    </source>
</evidence>
<accession>A0ABS4JR04</accession>
<dbReference type="SUPFAM" id="SSF47413">
    <property type="entry name" value="lambda repressor-like DNA-binding domains"/>
    <property type="match status" value="1"/>
</dbReference>
<feature type="domain" description="HTH lacI-type" evidence="4">
    <location>
        <begin position="2"/>
        <end position="56"/>
    </location>
</feature>
<keyword evidence="6" id="KW-1185">Reference proteome</keyword>
<dbReference type="InterPro" id="IPR046335">
    <property type="entry name" value="LacI/GalR-like_sensor"/>
</dbReference>
<evidence type="ECO:0000259" key="4">
    <source>
        <dbReference type="PROSITE" id="PS50932"/>
    </source>
</evidence>